<proteinExistence type="predicted"/>
<evidence type="ECO:0000313" key="1">
    <source>
        <dbReference type="EMBL" id="SVA02007.1"/>
    </source>
</evidence>
<name>A0A381SI35_9ZZZZ</name>
<dbReference type="InterPro" id="IPR013783">
    <property type="entry name" value="Ig-like_fold"/>
</dbReference>
<reference evidence="1" key="1">
    <citation type="submission" date="2018-05" db="EMBL/GenBank/DDBJ databases">
        <authorList>
            <person name="Lanie J.A."/>
            <person name="Ng W.-L."/>
            <person name="Kazmierczak K.M."/>
            <person name="Andrzejewski T.M."/>
            <person name="Davidsen T.M."/>
            <person name="Wayne K.J."/>
            <person name="Tettelin H."/>
            <person name="Glass J.I."/>
            <person name="Rusch D."/>
            <person name="Podicherti R."/>
            <person name="Tsui H.-C.T."/>
            <person name="Winkler M.E."/>
        </authorList>
    </citation>
    <scope>NUCLEOTIDE SEQUENCE</scope>
</reference>
<sequence length="634" mass="68819">MSYRLQFIVTQPFVSLLLILCLSCGEREPELLPQPDRAPPNGYIIDPLDGSSVSGLIAIQVLAIDDDEVDTVSFLIKSPNSAGYDTVDQTTQSTNDTTYNIWKGFWNTNDPKWIEDQDYFVTFQAMDPSGNVFIGSPIIVKVDNQDQESPIGYIKNPLTGQVVSGIVDIEIEATDNQGIQYVSFYINNELKETMLDAPYTYSWNTGDEVDDLVYSIYGVLVDTDNNRTTIPPISVTVNNQLPTDVTPPTGAITSPPAGATVSGITLIQVSAADDQLIDRVDFYIDGDLTESYACNSPNCTASYSWDTTQEEDMEHTIQVILVDDWNNNGLLTPINVIVDNLDADETPPNVIVTEPASGQMVSGIVLIQAMVTDNIGVDRADFSINGDMVYTDSSGPIYSYDWDTETVADDQDYIISVIGFDDTGNTGLSTPITVYVNNYDNVPPSGEITYPYAGQAVSGIETITISATDNISVATVEILINSSPVTLLGSEPFQYEWDTTLETEDINHNIGIVITDISGNTSDVPPITVIVDNLPEDDTTPPIIVISNPISGQTISGTVDFTVLSTDNVEVAEVEFFIDGISVGNDGSDPYMYVWDTTDQEIGIPADEHTLSALAIDTSGNISFAQPILVTVDN</sequence>
<gene>
    <name evidence="1" type="ORF">METZ01_LOCUS54861</name>
</gene>
<dbReference type="EMBL" id="UINC01002961">
    <property type="protein sequence ID" value="SVA02007.1"/>
    <property type="molecule type" value="Genomic_DNA"/>
</dbReference>
<organism evidence="1">
    <name type="scientific">marine metagenome</name>
    <dbReference type="NCBI Taxonomy" id="408172"/>
    <lineage>
        <taxon>unclassified sequences</taxon>
        <taxon>metagenomes</taxon>
        <taxon>ecological metagenomes</taxon>
    </lineage>
</organism>
<dbReference type="Gene3D" id="2.60.40.10">
    <property type="entry name" value="Immunoglobulins"/>
    <property type="match status" value="6"/>
</dbReference>
<accession>A0A381SI35</accession>
<dbReference type="Pfam" id="PF17957">
    <property type="entry name" value="Big_7"/>
    <property type="match status" value="5"/>
</dbReference>
<protein>
    <recommendedName>
        <fullName evidence="2">Cadherin domain-containing protein</fullName>
    </recommendedName>
</protein>
<evidence type="ECO:0008006" key="2">
    <source>
        <dbReference type="Google" id="ProtNLM"/>
    </source>
</evidence>
<dbReference type="AlphaFoldDB" id="A0A381SI35"/>